<dbReference type="GO" id="GO:0050660">
    <property type="term" value="F:flavin adenine dinucleotide binding"/>
    <property type="evidence" value="ECO:0007669"/>
    <property type="project" value="InterPro"/>
</dbReference>
<evidence type="ECO:0000313" key="5">
    <source>
        <dbReference type="EMBL" id="GAF97131.1"/>
    </source>
</evidence>
<evidence type="ECO:0000256" key="2">
    <source>
        <dbReference type="ARBA" id="ARBA00022630"/>
    </source>
</evidence>
<comment type="caution">
    <text evidence="5">The sequence shown here is derived from an EMBL/GenBank/DDBJ whole genome shotgun (WGS) entry which is preliminary data.</text>
</comment>
<evidence type="ECO:0000256" key="3">
    <source>
        <dbReference type="ARBA" id="ARBA00022827"/>
    </source>
</evidence>
<dbReference type="GO" id="GO:0003824">
    <property type="term" value="F:catalytic activity"/>
    <property type="evidence" value="ECO:0007669"/>
    <property type="project" value="InterPro"/>
</dbReference>
<feature type="domain" description="FAD-binding oxidoreductase/transferase type 4 C-terminal" evidence="4">
    <location>
        <begin position="2"/>
        <end position="25"/>
    </location>
</feature>
<organism evidence="5">
    <name type="scientific">marine sediment metagenome</name>
    <dbReference type="NCBI Taxonomy" id="412755"/>
    <lineage>
        <taxon>unclassified sequences</taxon>
        <taxon>metagenomes</taxon>
        <taxon>ecological metagenomes</taxon>
    </lineage>
</organism>
<comment type="cofactor">
    <cofactor evidence="1">
        <name>FAD</name>
        <dbReference type="ChEBI" id="CHEBI:57692"/>
    </cofactor>
</comment>
<dbReference type="FunFam" id="1.10.45.10:FF:000001">
    <property type="entry name" value="D-lactate dehydrogenase mitochondrial"/>
    <property type="match status" value="1"/>
</dbReference>
<sequence length="34" mass="3861">FKPEYISFMKAIKKTLDPNNIMNPGVHGLGLEEE</sequence>
<dbReference type="InterPro" id="IPR016164">
    <property type="entry name" value="FAD-linked_Oxase-like_C"/>
</dbReference>
<evidence type="ECO:0000256" key="1">
    <source>
        <dbReference type="ARBA" id="ARBA00001974"/>
    </source>
</evidence>
<protein>
    <recommendedName>
        <fullName evidence="4">FAD-binding oxidoreductase/transferase type 4 C-terminal domain-containing protein</fullName>
    </recommendedName>
</protein>
<dbReference type="InterPro" id="IPR004113">
    <property type="entry name" value="FAD-bd_oxidored_4_C"/>
</dbReference>
<name>X0UCU1_9ZZZZ</name>
<dbReference type="EMBL" id="BARS01017371">
    <property type="protein sequence ID" value="GAF97131.1"/>
    <property type="molecule type" value="Genomic_DNA"/>
</dbReference>
<dbReference type="AlphaFoldDB" id="X0UCU1"/>
<dbReference type="SUPFAM" id="SSF55103">
    <property type="entry name" value="FAD-linked oxidases, C-terminal domain"/>
    <property type="match status" value="1"/>
</dbReference>
<feature type="non-terminal residue" evidence="5">
    <location>
        <position position="1"/>
    </location>
</feature>
<evidence type="ECO:0000259" key="4">
    <source>
        <dbReference type="Pfam" id="PF02913"/>
    </source>
</evidence>
<keyword evidence="3" id="KW-0274">FAD</keyword>
<dbReference type="InterPro" id="IPR016171">
    <property type="entry name" value="Vanillyl_alc_oxidase_C-sub2"/>
</dbReference>
<gene>
    <name evidence="5" type="ORF">S01H1_28423</name>
</gene>
<accession>X0UCU1</accession>
<dbReference type="Gene3D" id="1.10.45.10">
    <property type="entry name" value="Vanillyl-alcohol Oxidase, Chain A, domain 4"/>
    <property type="match status" value="1"/>
</dbReference>
<dbReference type="Pfam" id="PF02913">
    <property type="entry name" value="FAD-oxidase_C"/>
    <property type="match status" value="1"/>
</dbReference>
<proteinExistence type="predicted"/>
<reference evidence="5" key="1">
    <citation type="journal article" date="2014" name="Front. Microbiol.">
        <title>High frequency of phylogenetically diverse reductive dehalogenase-homologous genes in deep subseafloor sedimentary metagenomes.</title>
        <authorList>
            <person name="Kawai M."/>
            <person name="Futagami T."/>
            <person name="Toyoda A."/>
            <person name="Takaki Y."/>
            <person name="Nishi S."/>
            <person name="Hori S."/>
            <person name="Arai W."/>
            <person name="Tsubouchi T."/>
            <person name="Morono Y."/>
            <person name="Uchiyama I."/>
            <person name="Ito T."/>
            <person name="Fujiyama A."/>
            <person name="Inagaki F."/>
            <person name="Takami H."/>
        </authorList>
    </citation>
    <scope>NUCLEOTIDE SEQUENCE</scope>
    <source>
        <strain evidence="5">Expedition CK06-06</strain>
    </source>
</reference>
<keyword evidence="2" id="KW-0285">Flavoprotein</keyword>